<proteinExistence type="predicted"/>
<name>A0A8H3WEZ0_9PEZI</name>
<evidence type="ECO:0000313" key="2">
    <source>
        <dbReference type="EMBL" id="KAF0326743.1"/>
    </source>
</evidence>
<dbReference type="AlphaFoldDB" id="A0A8H3WEZ0"/>
<sequence length="105" mass="11593">MEVEAATGYGEGTLLDEGGGAQRNPRLWSYRGVGSGAHQPARNGRTGRTRLKGDRRTIVGGAWMPRREVEGREDAVARVRDADEVEMLRAAPIRYRAELDATMRP</sequence>
<dbReference type="EMBL" id="WOWK01000028">
    <property type="protein sequence ID" value="KAF0326743.1"/>
    <property type="molecule type" value="Genomic_DNA"/>
</dbReference>
<feature type="region of interest" description="Disordered" evidence="1">
    <location>
        <begin position="1"/>
        <end position="26"/>
    </location>
</feature>
<dbReference type="Proteomes" id="UP000434172">
    <property type="component" value="Unassembled WGS sequence"/>
</dbReference>
<gene>
    <name evidence="2" type="ORF">GQ607_006083</name>
</gene>
<keyword evidence="3" id="KW-1185">Reference proteome</keyword>
<accession>A0A8H3WEZ0</accession>
<organism evidence="2 3">
    <name type="scientific">Colletotrichum asianum</name>
    <dbReference type="NCBI Taxonomy" id="702518"/>
    <lineage>
        <taxon>Eukaryota</taxon>
        <taxon>Fungi</taxon>
        <taxon>Dikarya</taxon>
        <taxon>Ascomycota</taxon>
        <taxon>Pezizomycotina</taxon>
        <taxon>Sordariomycetes</taxon>
        <taxon>Hypocreomycetidae</taxon>
        <taxon>Glomerellales</taxon>
        <taxon>Glomerellaceae</taxon>
        <taxon>Colletotrichum</taxon>
        <taxon>Colletotrichum gloeosporioides species complex</taxon>
    </lineage>
</organism>
<evidence type="ECO:0000256" key="1">
    <source>
        <dbReference type="SAM" id="MobiDB-lite"/>
    </source>
</evidence>
<evidence type="ECO:0000313" key="3">
    <source>
        <dbReference type="Proteomes" id="UP000434172"/>
    </source>
</evidence>
<comment type="caution">
    <text evidence="2">The sequence shown here is derived from an EMBL/GenBank/DDBJ whole genome shotgun (WGS) entry which is preliminary data.</text>
</comment>
<protein>
    <submittedName>
        <fullName evidence="2">Uncharacterized protein</fullName>
    </submittedName>
</protein>
<reference evidence="2 3" key="1">
    <citation type="submission" date="2019-12" db="EMBL/GenBank/DDBJ databases">
        <title>A genome sequence resource for the geographically widespread anthracnose pathogen Colletotrichum asianum.</title>
        <authorList>
            <person name="Meng Y."/>
        </authorList>
    </citation>
    <scope>NUCLEOTIDE SEQUENCE [LARGE SCALE GENOMIC DNA]</scope>
    <source>
        <strain evidence="2 3">ICMP 18580</strain>
    </source>
</reference>